<gene>
    <name evidence="2" type="ORF">PGT21_018766</name>
    <name evidence="3" type="ORF">PGTUg99_017848</name>
</gene>
<dbReference type="Proteomes" id="UP000325313">
    <property type="component" value="Unassembled WGS sequence"/>
</dbReference>
<evidence type="ECO:0000313" key="5">
    <source>
        <dbReference type="Proteomes" id="UP000325313"/>
    </source>
</evidence>
<proteinExistence type="predicted"/>
<dbReference type="EMBL" id="VSWC01000196">
    <property type="protein sequence ID" value="KAA1066024.1"/>
    <property type="molecule type" value="Genomic_DNA"/>
</dbReference>
<feature type="chain" id="PRO_5036138217" description="C2H2-type domain-containing protein" evidence="1">
    <location>
        <begin position="26"/>
        <end position="140"/>
    </location>
</feature>
<evidence type="ECO:0008006" key="6">
    <source>
        <dbReference type="Google" id="ProtNLM"/>
    </source>
</evidence>
<evidence type="ECO:0000313" key="2">
    <source>
        <dbReference type="EMBL" id="KAA1066024.1"/>
    </source>
</evidence>
<reference evidence="4 5" key="1">
    <citation type="submission" date="2019-05" db="EMBL/GenBank/DDBJ databases">
        <title>Emergence of the Ug99 lineage of the wheat stem rust pathogen through somatic hybridization.</title>
        <authorList>
            <person name="Li F."/>
            <person name="Upadhyaya N.M."/>
            <person name="Sperschneider J."/>
            <person name="Matny O."/>
            <person name="Nguyen-Phuc H."/>
            <person name="Mago R."/>
            <person name="Raley C."/>
            <person name="Miller M.E."/>
            <person name="Silverstein K.A.T."/>
            <person name="Henningsen E."/>
            <person name="Hirsch C.D."/>
            <person name="Visser B."/>
            <person name="Pretorius Z.A."/>
            <person name="Steffenson B.J."/>
            <person name="Schwessinger B."/>
            <person name="Dodds P.N."/>
            <person name="Figueroa M."/>
        </authorList>
    </citation>
    <scope>NUCLEOTIDE SEQUENCE [LARGE SCALE GENOMIC DNA]</scope>
    <source>
        <strain evidence="2">21-0</strain>
        <strain evidence="3 5">Ug99</strain>
    </source>
</reference>
<dbReference type="EMBL" id="VDEP01000110">
    <property type="protein sequence ID" value="KAA1130338.1"/>
    <property type="molecule type" value="Genomic_DNA"/>
</dbReference>
<feature type="signal peptide" evidence="1">
    <location>
        <begin position="1"/>
        <end position="25"/>
    </location>
</feature>
<evidence type="ECO:0000256" key="1">
    <source>
        <dbReference type="SAM" id="SignalP"/>
    </source>
</evidence>
<keyword evidence="4" id="KW-1185">Reference proteome</keyword>
<dbReference type="AlphaFoldDB" id="A0A5B0RY81"/>
<evidence type="ECO:0000313" key="4">
    <source>
        <dbReference type="Proteomes" id="UP000324748"/>
    </source>
</evidence>
<evidence type="ECO:0000313" key="3">
    <source>
        <dbReference type="EMBL" id="KAA1130338.1"/>
    </source>
</evidence>
<accession>A0A5B0RY81</accession>
<dbReference type="OrthoDB" id="2509336at2759"/>
<keyword evidence="1" id="KW-0732">Signal</keyword>
<name>A0A5B0RY81_PUCGR</name>
<sequence>MMKLFINPMNFVALACLSNIQLVLSSFASRNGALPDCYLKSRGCLGTGQPLSEAQVAEYNFPAYDWCGEKYVKWPNCSIWREKSYYECDACFRLFRQNKGPSMDQRASTCRHYNKEPVERPTLPLLDQSSLATGPSIAAD</sequence>
<organism evidence="3 5">
    <name type="scientific">Puccinia graminis f. sp. tritici</name>
    <dbReference type="NCBI Taxonomy" id="56615"/>
    <lineage>
        <taxon>Eukaryota</taxon>
        <taxon>Fungi</taxon>
        <taxon>Dikarya</taxon>
        <taxon>Basidiomycota</taxon>
        <taxon>Pucciniomycotina</taxon>
        <taxon>Pucciniomycetes</taxon>
        <taxon>Pucciniales</taxon>
        <taxon>Pucciniaceae</taxon>
        <taxon>Puccinia</taxon>
    </lineage>
</organism>
<comment type="caution">
    <text evidence="3">The sequence shown here is derived from an EMBL/GenBank/DDBJ whole genome shotgun (WGS) entry which is preliminary data.</text>
</comment>
<protein>
    <recommendedName>
        <fullName evidence="6">C2H2-type domain-containing protein</fullName>
    </recommendedName>
</protein>
<dbReference type="Proteomes" id="UP000324748">
    <property type="component" value="Unassembled WGS sequence"/>
</dbReference>
<dbReference type="PROSITE" id="PS51257">
    <property type="entry name" value="PROKAR_LIPOPROTEIN"/>
    <property type="match status" value="1"/>
</dbReference>